<gene>
    <name evidence="7 9" type="primary">surE</name>
    <name evidence="9" type="ORF">H8923_01470</name>
</gene>
<dbReference type="Proteomes" id="UP000609849">
    <property type="component" value="Unassembled WGS sequence"/>
</dbReference>
<dbReference type="SUPFAM" id="SSF64167">
    <property type="entry name" value="SurE-like"/>
    <property type="match status" value="1"/>
</dbReference>
<dbReference type="InterPro" id="IPR030048">
    <property type="entry name" value="SurE"/>
</dbReference>
<keyword evidence="3 7" id="KW-0963">Cytoplasm</keyword>
<feature type="binding site" evidence="7">
    <location>
        <position position="96"/>
    </location>
    <ligand>
        <name>a divalent metal cation</name>
        <dbReference type="ChEBI" id="CHEBI:60240"/>
    </ligand>
</feature>
<evidence type="ECO:0000313" key="9">
    <source>
        <dbReference type="EMBL" id="MBC5995416.1"/>
    </source>
</evidence>
<dbReference type="PANTHER" id="PTHR30457:SF12">
    <property type="entry name" value="5'_3'-NUCLEOTIDASE SURE"/>
    <property type="match status" value="1"/>
</dbReference>
<dbReference type="RefSeq" id="WP_153971379.1">
    <property type="nucleotide sequence ID" value="NZ_JACRWE010000001.1"/>
</dbReference>
<organism evidence="9 10">
    <name type="scientific">Romboutsia faecis</name>
    <dbReference type="NCBI Taxonomy" id="2764597"/>
    <lineage>
        <taxon>Bacteria</taxon>
        <taxon>Bacillati</taxon>
        <taxon>Bacillota</taxon>
        <taxon>Clostridia</taxon>
        <taxon>Peptostreptococcales</taxon>
        <taxon>Peptostreptococcaceae</taxon>
        <taxon>Romboutsia</taxon>
    </lineage>
</organism>
<reference evidence="9 10" key="1">
    <citation type="submission" date="2020-08" db="EMBL/GenBank/DDBJ databases">
        <authorList>
            <person name="Liu C."/>
            <person name="Sun Q."/>
        </authorList>
    </citation>
    <scope>NUCLEOTIDE SEQUENCE [LARGE SCALE GENOMIC DNA]</scope>
    <source>
        <strain evidence="9 10">NSJ-18</strain>
    </source>
</reference>
<dbReference type="HAMAP" id="MF_00060">
    <property type="entry name" value="SurE"/>
    <property type="match status" value="1"/>
</dbReference>
<keyword evidence="5 7" id="KW-0547">Nucleotide-binding</keyword>
<accession>A0ABR7JKG1</accession>
<keyword evidence="6 7" id="KW-0378">Hydrolase</keyword>
<comment type="function">
    <text evidence="7">Nucleotidase that shows phosphatase activity on nucleoside 5'-monophosphates.</text>
</comment>
<protein>
    <recommendedName>
        <fullName evidence="7">5'-nucleotidase SurE</fullName>
        <ecNumber evidence="7">3.1.3.5</ecNumber>
    </recommendedName>
    <alternativeName>
        <fullName evidence="7">Nucleoside 5'-monophosphate phosphohydrolase</fullName>
    </alternativeName>
</protein>
<dbReference type="Gene3D" id="3.40.1210.10">
    <property type="entry name" value="Survival protein SurE-like phosphatase/nucleotidase"/>
    <property type="match status" value="1"/>
</dbReference>
<dbReference type="Pfam" id="PF01975">
    <property type="entry name" value="SurE"/>
    <property type="match status" value="1"/>
</dbReference>
<dbReference type="EC" id="3.1.3.5" evidence="7"/>
<sequence>MNILITNDDGINAEGILALAKAMKEIANVYVVAPDSQRSATGHAITVHNPIMLKDAFIDDDIKAYAISGTPADCVKVGIEALFSKVDFDLVLSGINNGPNLGTDVIYSGTVSAAIEGLVQNKPAIAVSYDEFNVSRETYEEASKYVVNIVKNLKDKLDMLDDCILNVNIPNTEIKGFKITTLGDRKYENVLEERVSPYGYRYFWIGGQVKELDQDESSDITAVENGYISLTPVNIDMTNVKKIESLNNIKFL</sequence>
<comment type="subcellular location">
    <subcellularLocation>
        <location evidence="7">Cytoplasm</location>
    </subcellularLocation>
</comment>
<feature type="binding site" evidence="7">
    <location>
        <position position="39"/>
    </location>
    <ligand>
        <name>a divalent metal cation</name>
        <dbReference type="ChEBI" id="CHEBI:60240"/>
    </ligand>
</feature>
<evidence type="ECO:0000256" key="6">
    <source>
        <dbReference type="ARBA" id="ARBA00022801"/>
    </source>
</evidence>
<proteinExistence type="inferred from homology"/>
<name>A0ABR7JKG1_9FIRM</name>
<comment type="caution">
    <text evidence="9">The sequence shown here is derived from an EMBL/GenBank/DDBJ whole genome shotgun (WGS) entry which is preliminary data.</text>
</comment>
<dbReference type="NCBIfam" id="NF001490">
    <property type="entry name" value="PRK00346.1-4"/>
    <property type="match status" value="1"/>
</dbReference>
<comment type="similarity">
    <text evidence="2 7">Belongs to the SurE nucleotidase family.</text>
</comment>
<evidence type="ECO:0000256" key="7">
    <source>
        <dbReference type="HAMAP-Rule" id="MF_00060"/>
    </source>
</evidence>
<dbReference type="EMBL" id="JACRWE010000001">
    <property type="protein sequence ID" value="MBC5995416.1"/>
    <property type="molecule type" value="Genomic_DNA"/>
</dbReference>
<dbReference type="NCBIfam" id="NF001492">
    <property type="entry name" value="PRK00346.2-2"/>
    <property type="match status" value="1"/>
</dbReference>
<dbReference type="InterPro" id="IPR002828">
    <property type="entry name" value="SurE-like_Pase/nucleotidase"/>
</dbReference>
<evidence type="ECO:0000256" key="4">
    <source>
        <dbReference type="ARBA" id="ARBA00022723"/>
    </source>
</evidence>
<evidence type="ECO:0000256" key="5">
    <source>
        <dbReference type="ARBA" id="ARBA00022741"/>
    </source>
</evidence>
<feature type="binding site" evidence="7">
    <location>
        <position position="8"/>
    </location>
    <ligand>
        <name>a divalent metal cation</name>
        <dbReference type="ChEBI" id="CHEBI:60240"/>
    </ligand>
</feature>
<evidence type="ECO:0000313" key="10">
    <source>
        <dbReference type="Proteomes" id="UP000609849"/>
    </source>
</evidence>
<keyword evidence="4 7" id="KW-0479">Metal-binding</keyword>
<feature type="domain" description="Survival protein SurE-like phosphatase/nucleotidase" evidence="8">
    <location>
        <begin position="3"/>
        <end position="188"/>
    </location>
</feature>
<dbReference type="NCBIfam" id="TIGR00087">
    <property type="entry name" value="surE"/>
    <property type="match status" value="1"/>
</dbReference>
<keyword evidence="10" id="KW-1185">Reference proteome</keyword>
<evidence type="ECO:0000256" key="1">
    <source>
        <dbReference type="ARBA" id="ARBA00000815"/>
    </source>
</evidence>
<evidence type="ECO:0000256" key="3">
    <source>
        <dbReference type="ARBA" id="ARBA00022490"/>
    </source>
</evidence>
<comment type="cofactor">
    <cofactor evidence="7">
        <name>a divalent metal cation</name>
        <dbReference type="ChEBI" id="CHEBI:60240"/>
    </cofactor>
    <text evidence="7">Binds 1 divalent metal cation per subunit.</text>
</comment>
<evidence type="ECO:0000259" key="8">
    <source>
        <dbReference type="Pfam" id="PF01975"/>
    </source>
</evidence>
<comment type="catalytic activity">
    <reaction evidence="1 7">
        <text>a ribonucleoside 5'-phosphate + H2O = a ribonucleoside + phosphate</text>
        <dbReference type="Rhea" id="RHEA:12484"/>
        <dbReference type="ChEBI" id="CHEBI:15377"/>
        <dbReference type="ChEBI" id="CHEBI:18254"/>
        <dbReference type="ChEBI" id="CHEBI:43474"/>
        <dbReference type="ChEBI" id="CHEBI:58043"/>
        <dbReference type="EC" id="3.1.3.5"/>
    </reaction>
</comment>
<evidence type="ECO:0000256" key="2">
    <source>
        <dbReference type="ARBA" id="ARBA00011062"/>
    </source>
</evidence>
<dbReference type="PANTHER" id="PTHR30457">
    <property type="entry name" value="5'-NUCLEOTIDASE SURE"/>
    <property type="match status" value="1"/>
</dbReference>
<dbReference type="InterPro" id="IPR036523">
    <property type="entry name" value="SurE-like_sf"/>
</dbReference>
<feature type="binding site" evidence="7">
    <location>
        <position position="9"/>
    </location>
    <ligand>
        <name>a divalent metal cation</name>
        <dbReference type="ChEBI" id="CHEBI:60240"/>
    </ligand>
</feature>